<gene>
    <name evidence="1" type="ORF">SAMN02787144_101986</name>
</gene>
<dbReference type="EMBL" id="FPJO01000019">
    <property type="protein sequence ID" value="SFY34596.1"/>
    <property type="molecule type" value="Genomic_DNA"/>
</dbReference>
<evidence type="ECO:0000313" key="2">
    <source>
        <dbReference type="Proteomes" id="UP000181909"/>
    </source>
</evidence>
<accession>A0A1K2EHV6</accession>
<protein>
    <submittedName>
        <fullName evidence="1">Uncharacterized protein</fullName>
    </submittedName>
</protein>
<sequence length="92" mass="10051">MRRPAPNTPEADAAGTEPGFYVTRQATICGPHRLRPCHNVPVAAVKSGQNGEACDSWRASAPETQRREAMTPYIVEEQECFYHGRELGVGPA</sequence>
<reference evidence="1 2" key="1">
    <citation type="submission" date="2016-11" db="EMBL/GenBank/DDBJ databases">
        <authorList>
            <person name="Jaros S."/>
            <person name="Januszkiewicz K."/>
            <person name="Wedrychowicz H."/>
        </authorList>
    </citation>
    <scope>NUCLEOTIDE SEQUENCE [LARGE SCALE GENOMIC DNA]</scope>
    <source>
        <strain evidence="1 2">OK807</strain>
    </source>
</reference>
<evidence type="ECO:0000313" key="1">
    <source>
        <dbReference type="EMBL" id="SFY34596.1"/>
    </source>
</evidence>
<dbReference type="RefSeq" id="WP_143166557.1">
    <property type="nucleotide sequence ID" value="NZ_CP108276.1"/>
</dbReference>
<dbReference type="AlphaFoldDB" id="A0A1K2EHV6"/>
<dbReference type="STRING" id="1893.SAMN02787144_101986"/>
<dbReference type="Proteomes" id="UP000181909">
    <property type="component" value="Unassembled WGS sequence"/>
</dbReference>
<dbReference type="OrthoDB" id="3534695at2"/>
<organism evidence="1 2">
    <name type="scientific">Streptomyces atratus</name>
    <dbReference type="NCBI Taxonomy" id="1893"/>
    <lineage>
        <taxon>Bacteria</taxon>
        <taxon>Bacillati</taxon>
        <taxon>Actinomycetota</taxon>
        <taxon>Actinomycetes</taxon>
        <taxon>Kitasatosporales</taxon>
        <taxon>Streptomycetaceae</taxon>
        <taxon>Streptomyces</taxon>
    </lineage>
</organism>
<proteinExistence type="predicted"/>
<name>A0A1K2EHV6_STRAR</name>